<protein>
    <recommendedName>
        <fullName evidence="3">Transposase</fullName>
    </recommendedName>
</protein>
<gene>
    <name evidence="1" type="ORF">CSW25_04125</name>
</gene>
<dbReference type="Proteomes" id="UP000287962">
    <property type="component" value="Unassembled WGS sequence"/>
</dbReference>
<keyword evidence="2" id="KW-1185">Reference proteome</keyword>
<evidence type="ECO:0008006" key="3">
    <source>
        <dbReference type="Google" id="ProtNLM"/>
    </source>
</evidence>
<name>A0ABY0AJD8_THESC</name>
<comment type="caution">
    <text evidence="1">The sequence shown here is derived from an EMBL/GenBank/DDBJ whole genome shotgun (WGS) entry which is preliminary data.</text>
</comment>
<feature type="non-terminal residue" evidence="1">
    <location>
        <position position="65"/>
    </location>
</feature>
<proteinExistence type="predicted"/>
<accession>A0ABY0AJD8</accession>
<evidence type="ECO:0000313" key="1">
    <source>
        <dbReference type="EMBL" id="RTI08455.1"/>
    </source>
</evidence>
<organism evidence="1 2">
    <name type="scientific">Thermus scotoductus</name>
    <dbReference type="NCBI Taxonomy" id="37636"/>
    <lineage>
        <taxon>Bacteria</taxon>
        <taxon>Thermotogati</taxon>
        <taxon>Deinococcota</taxon>
        <taxon>Deinococci</taxon>
        <taxon>Thermales</taxon>
        <taxon>Thermaceae</taxon>
        <taxon>Thermus</taxon>
    </lineage>
</organism>
<sequence length="65" mass="6977">MAELIGNPNGTFQDRVQKLEPTDLAVPETWNPIHQALITNDVILHGRVVALEDQVGGTSGGSLNQ</sequence>
<evidence type="ECO:0000313" key="2">
    <source>
        <dbReference type="Proteomes" id="UP000287962"/>
    </source>
</evidence>
<dbReference type="EMBL" id="PEML01000091">
    <property type="protein sequence ID" value="RTI08455.1"/>
    <property type="molecule type" value="Genomic_DNA"/>
</dbReference>
<dbReference type="RefSeq" id="WP_153186342.1">
    <property type="nucleotide sequence ID" value="NZ_PEML01000091.1"/>
</dbReference>
<reference evidence="1 2" key="1">
    <citation type="journal article" date="2019" name="Extremophiles">
        <title>Biogeography of thermophiles and predominance of Thermus scotoductus in domestic water heaters.</title>
        <authorList>
            <person name="Wilpiszeski R.L."/>
            <person name="Zhang Z."/>
            <person name="House C.H."/>
        </authorList>
    </citation>
    <scope>NUCLEOTIDE SEQUENCE [LARGE SCALE GENOMIC DNA]</scope>
    <source>
        <strain evidence="1 2">12_S12</strain>
    </source>
</reference>